<comment type="similarity">
    <text evidence="2">Belongs to the cytochrome ubiquinol oxidase subunit 1 family.</text>
</comment>
<keyword evidence="11 12" id="KW-0472">Membrane</keyword>
<dbReference type="GO" id="GO:0020037">
    <property type="term" value="F:heme binding"/>
    <property type="evidence" value="ECO:0007669"/>
    <property type="project" value="TreeGrafter"/>
</dbReference>
<evidence type="ECO:0000256" key="12">
    <source>
        <dbReference type="SAM" id="Phobius"/>
    </source>
</evidence>
<keyword evidence="5" id="KW-0349">Heme</keyword>
<evidence type="ECO:0000256" key="6">
    <source>
        <dbReference type="ARBA" id="ARBA00022692"/>
    </source>
</evidence>
<keyword evidence="3" id="KW-0813">Transport</keyword>
<keyword evidence="7" id="KW-0479">Metal-binding</keyword>
<keyword evidence="10" id="KW-0408">Iron</keyword>
<keyword evidence="8" id="KW-0249">Electron transport</keyword>
<dbReference type="Pfam" id="PF01654">
    <property type="entry name" value="Cyt_bd_oxida_I"/>
    <property type="match status" value="2"/>
</dbReference>
<comment type="subcellular location">
    <subcellularLocation>
        <location evidence="1">Cell membrane</location>
        <topology evidence="1">Multi-pass membrane protein</topology>
    </subcellularLocation>
</comment>
<keyword evidence="4" id="KW-1003">Cell membrane</keyword>
<dbReference type="Proteomes" id="UP001165079">
    <property type="component" value="Unassembled WGS sequence"/>
</dbReference>
<dbReference type="RefSeq" id="WP_285666183.1">
    <property type="nucleotide sequence ID" value="NZ_BSTX01000004.1"/>
</dbReference>
<evidence type="ECO:0000256" key="7">
    <source>
        <dbReference type="ARBA" id="ARBA00022723"/>
    </source>
</evidence>
<evidence type="ECO:0000256" key="3">
    <source>
        <dbReference type="ARBA" id="ARBA00022448"/>
    </source>
</evidence>
<feature type="transmembrane region" description="Helical" evidence="12">
    <location>
        <begin position="221"/>
        <end position="240"/>
    </location>
</feature>
<keyword evidence="9 12" id="KW-1133">Transmembrane helix</keyword>
<reference evidence="13" key="1">
    <citation type="submission" date="2023-03" db="EMBL/GenBank/DDBJ databases">
        <title>Actinorhabdospora filicis NBRC 111898.</title>
        <authorList>
            <person name="Ichikawa N."/>
            <person name="Sato H."/>
            <person name="Tonouchi N."/>
        </authorList>
    </citation>
    <scope>NUCLEOTIDE SEQUENCE</scope>
    <source>
        <strain evidence="13">NBRC 111898</strain>
    </source>
</reference>
<evidence type="ECO:0000256" key="4">
    <source>
        <dbReference type="ARBA" id="ARBA00022475"/>
    </source>
</evidence>
<evidence type="ECO:0000256" key="2">
    <source>
        <dbReference type="ARBA" id="ARBA00009819"/>
    </source>
</evidence>
<feature type="transmembrane region" description="Helical" evidence="12">
    <location>
        <begin position="361"/>
        <end position="383"/>
    </location>
</feature>
<keyword evidence="14" id="KW-1185">Reference proteome</keyword>
<feature type="transmembrane region" description="Helical" evidence="12">
    <location>
        <begin position="282"/>
        <end position="302"/>
    </location>
</feature>
<dbReference type="InterPro" id="IPR002585">
    <property type="entry name" value="Cyt-d_ubiquinol_oxidase_su_1"/>
</dbReference>
<evidence type="ECO:0000256" key="5">
    <source>
        <dbReference type="ARBA" id="ARBA00022617"/>
    </source>
</evidence>
<organism evidence="13 14">
    <name type="scientific">Actinorhabdospora filicis</name>
    <dbReference type="NCBI Taxonomy" id="1785913"/>
    <lineage>
        <taxon>Bacteria</taxon>
        <taxon>Bacillati</taxon>
        <taxon>Actinomycetota</taxon>
        <taxon>Actinomycetes</taxon>
        <taxon>Micromonosporales</taxon>
        <taxon>Micromonosporaceae</taxon>
        <taxon>Actinorhabdospora</taxon>
    </lineage>
</organism>
<keyword evidence="6 12" id="KW-0812">Transmembrane</keyword>
<dbReference type="GO" id="GO:0009055">
    <property type="term" value="F:electron transfer activity"/>
    <property type="evidence" value="ECO:0007669"/>
    <property type="project" value="InterPro"/>
</dbReference>
<feature type="transmembrane region" description="Helical" evidence="12">
    <location>
        <begin position="131"/>
        <end position="154"/>
    </location>
</feature>
<dbReference type="EMBL" id="BSTX01000004">
    <property type="protein sequence ID" value="GLZ80899.1"/>
    <property type="molecule type" value="Genomic_DNA"/>
</dbReference>
<evidence type="ECO:0000313" key="13">
    <source>
        <dbReference type="EMBL" id="GLZ80899.1"/>
    </source>
</evidence>
<comment type="caution">
    <text evidence="13">The sequence shown here is derived from an EMBL/GenBank/DDBJ whole genome shotgun (WGS) entry which is preliminary data.</text>
</comment>
<dbReference type="PANTHER" id="PTHR30365">
    <property type="entry name" value="CYTOCHROME D UBIQUINOL OXIDASE"/>
    <property type="match status" value="1"/>
</dbReference>
<dbReference type="GO" id="GO:0019646">
    <property type="term" value="P:aerobic electron transport chain"/>
    <property type="evidence" value="ECO:0007669"/>
    <property type="project" value="InterPro"/>
</dbReference>
<dbReference type="PANTHER" id="PTHR30365:SF14">
    <property type="entry name" value="CYTOCHROME BD MENAQUINOL OXIDASE SUBUNIT I-RELATED"/>
    <property type="match status" value="1"/>
</dbReference>
<evidence type="ECO:0000256" key="8">
    <source>
        <dbReference type="ARBA" id="ARBA00022982"/>
    </source>
</evidence>
<dbReference type="GO" id="GO:0005886">
    <property type="term" value="C:plasma membrane"/>
    <property type="evidence" value="ECO:0007669"/>
    <property type="project" value="UniProtKB-SubCell"/>
</dbReference>
<dbReference type="GO" id="GO:0046872">
    <property type="term" value="F:metal ion binding"/>
    <property type="evidence" value="ECO:0007669"/>
    <property type="project" value="UniProtKB-KW"/>
</dbReference>
<dbReference type="GO" id="GO:0016682">
    <property type="term" value="F:oxidoreductase activity, acting on diphenols and related substances as donors, oxygen as acceptor"/>
    <property type="evidence" value="ECO:0007669"/>
    <property type="project" value="TreeGrafter"/>
</dbReference>
<dbReference type="AlphaFoldDB" id="A0A9W6WBR6"/>
<evidence type="ECO:0000313" key="14">
    <source>
        <dbReference type="Proteomes" id="UP001165079"/>
    </source>
</evidence>
<name>A0A9W6WBR6_9ACTN</name>
<protein>
    <submittedName>
        <fullName evidence="13">Cytochrome ubiquinol oxidase subunit I</fullName>
    </submittedName>
</protein>
<evidence type="ECO:0000256" key="9">
    <source>
        <dbReference type="ARBA" id="ARBA00022989"/>
    </source>
</evidence>
<feature type="transmembrane region" description="Helical" evidence="12">
    <location>
        <begin position="16"/>
        <end position="35"/>
    </location>
</feature>
<gene>
    <name evidence="13" type="primary">cydA</name>
    <name evidence="13" type="ORF">Afil01_57060</name>
</gene>
<proteinExistence type="inferred from homology"/>
<feature type="transmembrane region" description="Helical" evidence="12">
    <location>
        <begin position="95"/>
        <end position="119"/>
    </location>
</feature>
<evidence type="ECO:0000256" key="11">
    <source>
        <dbReference type="ARBA" id="ARBA00023136"/>
    </source>
</evidence>
<sequence>MGALDLARTQFALTTSIHWVFVLVTLGLLAALLYFQTRATLSRKQESRDLYFRMTRFWGMAYVINYALGIATGIVMEFQFGTHWSGLSHVAGGVFGAPLALETIIAFTAESTFLALWIFGWNRIPRVAHLVVLWVVAITAYLSAFWVLVANGWMQNPVGYEMRDGRAVLVDAGAVFANPSTWHAFGHILGAALTVGGTVVLGVSAWHLFRKRGTPFWLRSFRTGLVTAFIGLNVIQATGFPQQDFVKGIQPMKFGGDAADMVARFGPGDYTPWDGISGVMDAMQGIGNAGYAILLLALPLAFGKLAARARWAMPVLWIFVPFPILAAISGWVFREMGRQPWIVYGVEKTADAFSGVSAGGMWVSLIGFTAVLGTLLVTDWWLILRHTVRGPVKDPWVPDAAAASAPEEPVLLGGVR</sequence>
<evidence type="ECO:0000256" key="1">
    <source>
        <dbReference type="ARBA" id="ARBA00004651"/>
    </source>
</evidence>
<evidence type="ECO:0000256" key="10">
    <source>
        <dbReference type="ARBA" id="ARBA00023004"/>
    </source>
</evidence>
<accession>A0A9W6WBR6</accession>
<feature type="transmembrane region" description="Helical" evidence="12">
    <location>
        <begin position="188"/>
        <end position="209"/>
    </location>
</feature>
<feature type="transmembrane region" description="Helical" evidence="12">
    <location>
        <begin position="314"/>
        <end position="333"/>
    </location>
</feature>
<dbReference type="GO" id="GO:0070069">
    <property type="term" value="C:cytochrome complex"/>
    <property type="evidence" value="ECO:0007669"/>
    <property type="project" value="InterPro"/>
</dbReference>
<dbReference type="PIRSF" id="PIRSF006446">
    <property type="entry name" value="Cyt_quinol_oxidase_1"/>
    <property type="match status" value="1"/>
</dbReference>
<feature type="transmembrane region" description="Helical" evidence="12">
    <location>
        <begin position="56"/>
        <end position="75"/>
    </location>
</feature>